<organism evidence="2 3">
    <name type="scientific">Dictyocaulus viviparus</name>
    <name type="common">Bovine lungworm</name>
    <dbReference type="NCBI Taxonomy" id="29172"/>
    <lineage>
        <taxon>Eukaryota</taxon>
        <taxon>Metazoa</taxon>
        <taxon>Ecdysozoa</taxon>
        <taxon>Nematoda</taxon>
        <taxon>Chromadorea</taxon>
        <taxon>Rhabditida</taxon>
        <taxon>Rhabditina</taxon>
        <taxon>Rhabditomorpha</taxon>
        <taxon>Strongyloidea</taxon>
        <taxon>Metastrongylidae</taxon>
        <taxon>Dictyocaulus</taxon>
    </lineage>
</organism>
<gene>
    <name evidence="2" type="ORF">DICVIV_09230</name>
</gene>
<accession>A0A0D8XLT2</accession>
<keyword evidence="1" id="KW-0732">Signal</keyword>
<feature type="chain" id="PRO_5002335750" evidence="1">
    <location>
        <begin position="19"/>
        <end position="131"/>
    </location>
</feature>
<dbReference type="AlphaFoldDB" id="A0A0D8XLT2"/>
<proteinExistence type="predicted"/>
<evidence type="ECO:0000313" key="2">
    <source>
        <dbReference type="EMBL" id="KJH44739.1"/>
    </source>
</evidence>
<reference evidence="2 3" key="1">
    <citation type="submission" date="2013-11" db="EMBL/GenBank/DDBJ databases">
        <title>Draft genome of the bovine lungworm Dictyocaulus viviparus.</title>
        <authorList>
            <person name="Mitreva M."/>
        </authorList>
    </citation>
    <scope>NUCLEOTIDE SEQUENCE [LARGE SCALE GENOMIC DNA]</scope>
    <source>
        <strain evidence="2 3">HannoverDv2000</strain>
    </source>
</reference>
<evidence type="ECO:0000313" key="3">
    <source>
        <dbReference type="Proteomes" id="UP000053766"/>
    </source>
</evidence>
<protein>
    <submittedName>
        <fullName evidence="2">Uncharacterized protein</fullName>
    </submittedName>
</protein>
<dbReference type="EMBL" id="KN716452">
    <property type="protein sequence ID" value="KJH44739.1"/>
    <property type="molecule type" value="Genomic_DNA"/>
</dbReference>
<reference evidence="3" key="2">
    <citation type="journal article" date="2016" name="Sci. Rep.">
        <title>Dictyocaulus viviparus genome, variome and transcriptome elucidate lungworm biology and support future intervention.</title>
        <authorList>
            <person name="McNulty S.N."/>
            <person name="Strube C."/>
            <person name="Rosa B.A."/>
            <person name="Martin J.C."/>
            <person name="Tyagi R."/>
            <person name="Choi Y.J."/>
            <person name="Wang Q."/>
            <person name="Hallsworth Pepin K."/>
            <person name="Zhang X."/>
            <person name="Ozersky P."/>
            <person name="Wilson R.K."/>
            <person name="Sternberg P.W."/>
            <person name="Gasser R.B."/>
            <person name="Mitreva M."/>
        </authorList>
    </citation>
    <scope>NUCLEOTIDE SEQUENCE [LARGE SCALE GENOMIC DNA]</scope>
    <source>
        <strain evidence="3">HannoverDv2000</strain>
    </source>
</reference>
<evidence type="ECO:0000256" key="1">
    <source>
        <dbReference type="SAM" id="SignalP"/>
    </source>
</evidence>
<name>A0A0D8XLT2_DICVI</name>
<feature type="signal peptide" evidence="1">
    <location>
        <begin position="1"/>
        <end position="18"/>
    </location>
</feature>
<keyword evidence="3" id="KW-1185">Reference proteome</keyword>
<dbReference type="Proteomes" id="UP000053766">
    <property type="component" value="Unassembled WGS sequence"/>
</dbReference>
<sequence length="131" mass="14623">MSVYELFLLLIFPLHTEIEFSVSNGGLASVVKAQVHKFGDAAVNIVIPIFIIENYNTSLLEHLRSLLSTNTILLATSKSKGEGHSVSGHENAVSESFNHARVKRITSDDNFINVKKLQELLIKDNWEQFAL</sequence>